<comment type="caution">
    <text evidence="1">The sequence shown here is derived from an EMBL/GenBank/DDBJ whole genome shotgun (WGS) entry which is preliminary data.</text>
</comment>
<organism evidence="1 2">
    <name type="scientific">Rhizophagus clarus</name>
    <dbReference type="NCBI Taxonomy" id="94130"/>
    <lineage>
        <taxon>Eukaryota</taxon>
        <taxon>Fungi</taxon>
        <taxon>Fungi incertae sedis</taxon>
        <taxon>Mucoromycota</taxon>
        <taxon>Glomeromycotina</taxon>
        <taxon>Glomeromycetes</taxon>
        <taxon>Glomerales</taxon>
        <taxon>Glomeraceae</taxon>
        <taxon>Rhizophagus</taxon>
    </lineage>
</organism>
<name>A0A2Z6QTZ9_9GLOM</name>
<protein>
    <submittedName>
        <fullName evidence="1">Uncharacterized protein</fullName>
    </submittedName>
</protein>
<proteinExistence type="predicted"/>
<reference evidence="1 2" key="1">
    <citation type="submission" date="2017-11" db="EMBL/GenBank/DDBJ databases">
        <title>The genome of Rhizophagus clarus HR1 reveals common genetic basis of auxotrophy among arbuscular mycorrhizal fungi.</title>
        <authorList>
            <person name="Kobayashi Y."/>
        </authorList>
    </citation>
    <scope>NUCLEOTIDE SEQUENCE [LARGE SCALE GENOMIC DNA]</scope>
    <source>
        <strain evidence="1 2">HR1</strain>
    </source>
</reference>
<dbReference type="AlphaFoldDB" id="A0A2Z6QTZ9"/>
<gene>
    <name evidence="1" type="ORF">RclHR1_21870004</name>
</gene>
<dbReference type="Proteomes" id="UP000247702">
    <property type="component" value="Unassembled WGS sequence"/>
</dbReference>
<evidence type="ECO:0000313" key="1">
    <source>
        <dbReference type="EMBL" id="GBB93520.1"/>
    </source>
</evidence>
<accession>A0A2Z6QTZ9</accession>
<sequence length="98" mass="11432">MSRVKFSHFFCPTLYIPQFKTIFAMTDSTPISALVDHHEKYWNRDPSSWGSLNDWDIYFIENVNGCTKHDAHRSLSLELGVLLKNFHLIVVVIPRQLP</sequence>
<keyword evidence="2" id="KW-1185">Reference proteome</keyword>
<evidence type="ECO:0000313" key="2">
    <source>
        <dbReference type="Proteomes" id="UP000247702"/>
    </source>
</evidence>
<dbReference type="EMBL" id="BEXD01001321">
    <property type="protein sequence ID" value="GBB93520.1"/>
    <property type="molecule type" value="Genomic_DNA"/>
</dbReference>